<evidence type="ECO:0000313" key="4">
    <source>
        <dbReference type="EMBL" id="KAK4260405.1"/>
    </source>
</evidence>
<reference evidence="4" key="1">
    <citation type="submission" date="2023-10" db="EMBL/GenBank/DDBJ databases">
        <title>Chromosome-level genome of the transformable northern wattle, Acacia crassicarpa.</title>
        <authorList>
            <person name="Massaro I."/>
            <person name="Sinha N.R."/>
            <person name="Poethig S."/>
            <person name="Leichty A.R."/>
        </authorList>
    </citation>
    <scope>NUCLEOTIDE SEQUENCE</scope>
    <source>
        <strain evidence="4">Acra3RX</strain>
        <tissue evidence="4">Leaf</tissue>
    </source>
</reference>
<evidence type="ECO:0000313" key="5">
    <source>
        <dbReference type="Proteomes" id="UP001293593"/>
    </source>
</evidence>
<dbReference type="SUPFAM" id="SSF48576">
    <property type="entry name" value="Terpenoid synthases"/>
    <property type="match status" value="1"/>
</dbReference>
<evidence type="ECO:0000256" key="1">
    <source>
        <dbReference type="ARBA" id="ARBA00001946"/>
    </source>
</evidence>
<proteinExistence type="predicted"/>
<keyword evidence="3" id="KW-0460">Magnesium</keyword>
<name>A0AAE1JZH5_9FABA</name>
<dbReference type="InterPro" id="IPR008949">
    <property type="entry name" value="Isoprenoid_synthase_dom_sf"/>
</dbReference>
<comment type="caution">
    <text evidence="4">The sequence shown here is derived from an EMBL/GenBank/DDBJ whole genome shotgun (WGS) entry which is preliminary data.</text>
</comment>
<gene>
    <name evidence="4" type="ORF">QN277_003522</name>
</gene>
<organism evidence="4 5">
    <name type="scientific">Acacia crassicarpa</name>
    <name type="common">northern wattle</name>
    <dbReference type="NCBI Taxonomy" id="499986"/>
    <lineage>
        <taxon>Eukaryota</taxon>
        <taxon>Viridiplantae</taxon>
        <taxon>Streptophyta</taxon>
        <taxon>Embryophyta</taxon>
        <taxon>Tracheophyta</taxon>
        <taxon>Spermatophyta</taxon>
        <taxon>Magnoliopsida</taxon>
        <taxon>eudicotyledons</taxon>
        <taxon>Gunneridae</taxon>
        <taxon>Pentapetalae</taxon>
        <taxon>rosids</taxon>
        <taxon>fabids</taxon>
        <taxon>Fabales</taxon>
        <taxon>Fabaceae</taxon>
        <taxon>Caesalpinioideae</taxon>
        <taxon>mimosoid clade</taxon>
        <taxon>Acacieae</taxon>
        <taxon>Acacia</taxon>
    </lineage>
</organism>
<evidence type="ECO:0000256" key="3">
    <source>
        <dbReference type="ARBA" id="ARBA00022842"/>
    </source>
</evidence>
<dbReference type="PANTHER" id="PTHR43281:SF6">
    <property type="entry name" value="HETERODIMERIC GERANYLGERANYL PYROPHOSPHATE SYNTHASE SMALL SUBUNIT, CHLOROPLASTIC-LIKE"/>
    <property type="match status" value="1"/>
</dbReference>
<comment type="cofactor">
    <cofactor evidence="1">
        <name>Mg(2+)</name>
        <dbReference type="ChEBI" id="CHEBI:18420"/>
    </cofactor>
</comment>
<accession>A0AAE1JZH5</accession>
<keyword evidence="5" id="KW-1185">Reference proteome</keyword>
<protein>
    <submittedName>
        <fullName evidence="4">Uncharacterized protein</fullName>
    </submittedName>
</protein>
<dbReference type="AlphaFoldDB" id="A0AAE1JZH5"/>
<sequence length="298" mass="32580">MVGTLFQPRGNSTVLFSCRSDLRRSLLPSKLTTAAAQITKANSSSSWASLQADIEAHIKQAIPMKEPLVVFEPMHHLVFAAPRTTVPALCVASCELVGGHQDQALAAASALLVMQAAAYTHEHLPLTDRPRPKPKGHREYDPNIELLIGDGMIPYAFELLARSNDPTRDYSDRILRVMVEISRAVGSEGLVEGQYRKFLRTQLDNEANIKLEVEKGEGGMHACGAACGAVLGGGSEEEIEKMRKYGLFVGMIQGLLPGVEKAGKGLKKEIEEIRNLALEELEFFEGRNVEVISSFINI</sequence>
<dbReference type="PANTHER" id="PTHR43281">
    <property type="entry name" value="FARNESYL DIPHOSPHATE SYNTHASE"/>
    <property type="match status" value="1"/>
</dbReference>
<dbReference type="GO" id="GO:0046872">
    <property type="term" value="F:metal ion binding"/>
    <property type="evidence" value="ECO:0007669"/>
    <property type="project" value="UniProtKB-KW"/>
</dbReference>
<dbReference type="GO" id="GO:0004659">
    <property type="term" value="F:prenyltransferase activity"/>
    <property type="evidence" value="ECO:0007669"/>
    <property type="project" value="TreeGrafter"/>
</dbReference>
<dbReference type="EMBL" id="JAWXYG010000010">
    <property type="protein sequence ID" value="KAK4260405.1"/>
    <property type="molecule type" value="Genomic_DNA"/>
</dbReference>
<evidence type="ECO:0000256" key="2">
    <source>
        <dbReference type="ARBA" id="ARBA00022723"/>
    </source>
</evidence>
<dbReference type="Proteomes" id="UP001293593">
    <property type="component" value="Unassembled WGS sequence"/>
</dbReference>
<dbReference type="Gene3D" id="1.10.600.10">
    <property type="entry name" value="Farnesyl Diphosphate Synthase"/>
    <property type="match status" value="1"/>
</dbReference>
<keyword evidence="2" id="KW-0479">Metal-binding</keyword>